<feature type="compositionally biased region" description="Low complexity" evidence="5">
    <location>
        <begin position="817"/>
        <end position="826"/>
    </location>
</feature>
<dbReference type="GO" id="GO:0005886">
    <property type="term" value="C:plasma membrane"/>
    <property type="evidence" value="ECO:0007669"/>
    <property type="project" value="TreeGrafter"/>
</dbReference>
<feature type="compositionally biased region" description="Low complexity" evidence="5">
    <location>
        <begin position="894"/>
        <end position="904"/>
    </location>
</feature>
<dbReference type="PROSITE" id="PS00216">
    <property type="entry name" value="SUGAR_TRANSPORT_1"/>
    <property type="match status" value="1"/>
</dbReference>
<feature type="transmembrane region" description="Helical" evidence="6">
    <location>
        <begin position="458"/>
        <end position="483"/>
    </location>
</feature>
<feature type="compositionally biased region" description="Low complexity" evidence="5">
    <location>
        <begin position="721"/>
        <end position="743"/>
    </location>
</feature>
<dbReference type="CDD" id="cd17502">
    <property type="entry name" value="MFS_Azr1_MDR_like"/>
    <property type="match status" value="1"/>
</dbReference>
<dbReference type="FunFam" id="1.20.1250.20:FF:000504">
    <property type="entry name" value="Similar to MFS multidrug transporter"/>
    <property type="match status" value="1"/>
</dbReference>
<dbReference type="InterPro" id="IPR020846">
    <property type="entry name" value="MFS_dom"/>
</dbReference>
<evidence type="ECO:0000256" key="6">
    <source>
        <dbReference type="SAM" id="Phobius"/>
    </source>
</evidence>
<comment type="caution">
    <text evidence="8">The sequence shown here is derived from an EMBL/GenBank/DDBJ whole genome shotgun (WGS) entry which is preliminary data.</text>
</comment>
<dbReference type="InterPro" id="IPR036259">
    <property type="entry name" value="MFS_trans_sf"/>
</dbReference>
<feature type="transmembrane region" description="Helical" evidence="6">
    <location>
        <begin position="205"/>
        <end position="224"/>
    </location>
</feature>
<keyword evidence="3 6" id="KW-1133">Transmembrane helix</keyword>
<feature type="region of interest" description="Disordered" evidence="5">
    <location>
        <begin position="933"/>
        <end position="1051"/>
    </location>
</feature>
<dbReference type="Pfam" id="PF07690">
    <property type="entry name" value="MFS_1"/>
    <property type="match status" value="1"/>
</dbReference>
<feature type="compositionally biased region" description="Basic and acidic residues" evidence="5">
    <location>
        <begin position="1"/>
        <end position="19"/>
    </location>
</feature>
<feature type="compositionally biased region" description="Basic and acidic residues" evidence="5">
    <location>
        <begin position="933"/>
        <end position="944"/>
    </location>
</feature>
<feature type="transmembrane region" description="Helical" evidence="6">
    <location>
        <begin position="433"/>
        <end position="452"/>
    </location>
</feature>
<protein>
    <recommendedName>
        <fullName evidence="7">Major facilitator superfamily (MFS) profile domain-containing protein</fullName>
    </recommendedName>
</protein>
<feature type="transmembrane region" description="Helical" evidence="6">
    <location>
        <begin position="302"/>
        <end position="321"/>
    </location>
</feature>
<feature type="transmembrane region" description="Helical" evidence="6">
    <location>
        <begin position="368"/>
        <end position="387"/>
    </location>
</feature>
<feature type="region of interest" description="Disordered" evidence="5">
    <location>
        <begin position="816"/>
        <end position="921"/>
    </location>
</feature>
<dbReference type="AlphaFoldDB" id="A0A8S8ZJY7"/>
<feature type="transmembrane region" description="Helical" evidence="6">
    <location>
        <begin position="258"/>
        <end position="281"/>
    </location>
</feature>
<dbReference type="PROSITE" id="PS50850">
    <property type="entry name" value="MFS"/>
    <property type="match status" value="1"/>
</dbReference>
<keyword evidence="2 6" id="KW-0812">Transmembrane</keyword>
<dbReference type="Gene3D" id="1.20.1250.20">
    <property type="entry name" value="MFS general substrate transporter like domains"/>
    <property type="match status" value="1"/>
</dbReference>
<dbReference type="PRINTS" id="PR01036">
    <property type="entry name" value="TCRTETB"/>
</dbReference>
<dbReference type="GO" id="GO:0022857">
    <property type="term" value="F:transmembrane transporter activity"/>
    <property type="evidence" value="ECO:0007669"/>
    <property type="project" value="InterPro"/>
</dbReference>
<dbReference type="InterPro" id="IPR005829">
    <property type="entry name" value="Sugar_transporter_CS"/>
</dbReference>
<dbReference type="SUPFAM" id="SSF103473">
    <property type="entry name" value="MFS general substrate transporter"/>
    <property type="match status" value="1"/>
</dbReference>
<evidence type="ECO:0000313" key="9">
    <source>
        <dbReference type="Proteomes" id="UP000433876"/>
    </source>
</evidence>
<dbReference type="Proteomes" id="UP000433876">
    <property type="component" value="Unassembled WGS sequence"/>
</dbReference>
<evidence type="ECO:0000256" key="5">
    <source>
        <dbReference type="SAM" id="MobiDB-lite"/>
    </source>
</evidence>
<sequence>MAEQHEEPTHHQNNPEKRGSGSPIDVLPPLPPLIAAHHPPGPHRSYSEPVPMINQHHHTRQPPRTGNSSSTDDDEEVLVRVLDPSKLEENIPSFEDWKPGKQELAVMITMAVISLMVALDATILVSVLPTLAEDFGGTSTDAFWAGTSYLLTCAVCQPFIAALSDIFGRKEMLFASVLLFTLGTALCAPIAKGFAVFFAGRSVQGIGGGGIITMGQVIFADIVPLRQRPKYFAIVLAAWALGSVLGPLIGGLFVEHAIWRWCFYLNFPFCAMGLLLVPAFVKLTTKKTSLGSKLTRVDWLGGFLFIGGLTSFLVGMSWAGIQFEWRSVQTIVPMTVGGVSVLASIVWERYGAREPFLRASLFRSRSAIAAYGCALFQGLILFCALYYVPFYFTAVRFTSPTQSGLNIFPVTCLLLPGSIIISLMTSRLGRFRWSIWSGWVLATIGCGLLHYLRQDTKTAIWAVILAIFGIGHGMLLTSVNVGIQAISRVEDAGSAAAMYAFMRTLGMSLGVAIGGTVFQNVMVKRLGELGLPIEIAHNSEQFVRQMAAMDPKDPVRIGALDAYVAGFHGVYWTITGAGVAALICSLFIQRHSMDKILESKFVLRGAKVPPVMFTNAKPGQTVTAPAPVTAVVSNPHNDNNHHHGGRTAAPDTVATGRNSERLPRIFGSGGSGGGAAHSPVPSKPASTKSTGTDTDDNSNGKEAVVEEHHNNSNGTYDCAPSSSISTDNNNSNKNRACEQQQQQLEKETHQQSQSQDGETSTDSEAARWEQAVAVTYCNEPDGQRYPVFMLAEDTSQTQTQTQTHGQEAAVNHHAQVSNNNNNNNNVGPGGSGSGSGTSNRHSTVSTASLSSSSSASSADSAGSSRPSTSSSSSSPCGGVSDKENIENDPADLDSSSSSVSSSASGNAEVELPRTGILLVRQVEVVSIPRAELEAAREEERHAEIEVPSSSSSSSSVRESGGKVRVMPTDFHGEQQQQQRQEQQQEKQQEQQEQQQEHWEQVPLQKTTSPAPEAGRTLSQSYEDAQSEVSGGEGEITVARPPGGVSKGVWDA</sequence>
<dbReference type="FunFam" id="1.20.1720.10:FF:000018">
    <property type="entry name" value="Putative MFS multidrug transporter"/>
    <property type="match status" value="1"/>
</dbReference>
<accession>A0A8S8ZJY7</accession>
<dbReference type="VEuPathDB" id="FungiDB:SMAC_06068"/>
<gene>
    <name evidence="8" type="ORF">SMACR_06068</name>
</gene>
<dbReference type="PANTHER" id="PTHR23501">
    <property type="entry name" value="MAJOR FACILITATOR SUPERFAMILY"/>
    <property type="match status" value="1"/>
</dbReference>
<dbReference type="Gene3D" id="1.20.1720.10">
    <property type="entry name" value="Multidrug resistance protein D"/>
    <property type="match status" value="1"/>
</dbReference>
<organism evidence="8 9">
    <name type="scientific">Sordaria macrospora</name>
    <dbReference type="NCBI Taxonomy" id="5147"/>
    <lineage>
        <taxon>Eukaryota</taxon>
        <taxon>Fungi</taxon>
        <taxon>Dikarya</taxon>
        <taxon>Ascomycota</taxon>
        <taxon>Pezizomycotina</taxon>
        <taxon>Sordariomycetes</taxon>
        <taxon>Sordariomycetidae</taxon>
        <taxon>Sordariales</taxon>
        <taxon>Sordariaceae</taxon>
        <taxon>Sordaria</taxon>
    </lineage>
</organism>
<dbReference type="EMBL" id="NMPR01000132">
    <property type="protein sequence ID" value="KAA8629548.1"/>
    <property type="molecule type" value="Genomic_DNA"/>
</dbReference>
<evidence type="ECO:0000256" key="1">
    <source>
        <dbReference type="ARBA" id="ARBA00004141"/>
    </source>
</evidence>
<name>A0A8S8ZJY7_SORMA</name>
<feature type="region of interest" description="Disordered" evidence="5">
    <location>
        <begin position="1"/>
        <end position="76"/>
    </location>
</feature>
<feature type="transmembrane region" description="Helical" evidence="6">
    <location>
        <begin position="104"/>
        <end position="130"/>
    </location>
</feature>
<dbReference type="InterPro" id="IPR011701">
    <property type="entry name" value="MFS"/>
</dbReference>
<reference evidence="8 9" key="1">
    <citation type="submission" date="2017-07" db="EMBL/GenBank/DDBJ databases">
        <title>Genome sequence of the Sordaria macrospora wild type strain R19027.</title>
        <authorList>
            <person name="Nowrousian M."/>
            <person name="Teichert I."/>
            <person name="Kueck U."/>
        </authorList>
    </citation>
    <scope>NUCLEOTIDE SEQUENCE [LARGE SCALE GENOMIC DNA]</scope>
    <source>
        <strain evidence="8 9">R19027</strain>
        <tissue evidence="8">Mycelium</tissue>
    </source>
</reference>
<feature type="transmembrane region" description="Helical" evidence="6">
    <location>
        <begin position="570"/>
        <end position="588"/>
    </location>
</feature>
<evidence type="ECO:0000256" key="4">
    <source>
        <dbReference type="ARBA" id="ARBA00023136"/>
    </source>
</evidence>
<feature type="domain" description="Major facilitator superfamily (MFS) profile" evidence="7">
    <location>
        <begin position="106"/>
        <end position="593"/>
    </location>
</feature>
<feature type="transmembrane region" description="Helical" evidence="6">
    <location>
        <begin position="142"/>
        <end position="161"/>
    </location>
</feature>
<feature type="compositionally biased region" description="Polar residues" evidence="5">
    <location>
        <begin position="1016"/>
        <end position="1028"/>
    </location>
</feature>
<comment type="subcellular location">
    <subcellularLocation>
        <location evidence="1">Membrane</location>
        <topology evidence="1">Multi-pass membrane protein</topology>
    </subcellularLocation>
</comment>
<evidence type="ECO:0000256" key="2">
    <source>
        <dbReference type="ARBA" id="ARBA00022692"/>
    </source>
</evidence>
<feature type="transmembrane region" description="Helical" evidence="6">
    <location>
        <begin position="231"/>
        <end position="252"/>
    </location>
</feature>
<evidence type="ECO:0000259" key="7">
    <source>
        <dbReference type="PROSITE" id="PS50850"/>
    </source>
</evidence>
<evidence type="ECO:0000256" key="3">
    <source>
        <dbReference type="ARBA" id="ARBA00022989"/>
    </source>
</evidence>
<feature type="transmembrane region" description="Helical" evidence="6">
    <location>
        <begin position="173"/>
        <end position="199"/>
    </location>
</feature>
<dbReference type="OMA" id="VEHAIWR"/>
<feature type="transmembrane region" description="Helical" evidence="6">
    <location>
        <begin position="495"/>
        <end position="518"/>
    </location>
</feature>
<feature type="compositionally biased region" description="Low complexity" evidence="5">
    <location>
        <begin position="836"/>
        <end position="874"/>
    </location>
</feature>
<dbReference type="PANTHER" id="PTHR23501:SF94">
    <property type="entry name" value="MAJOR FACILITATOR SUPERFAMILY (MFS) PROFILE DOMAIN-CONTAINING PROTEIN"/>
    <property type="match status" value="1"/>
</dbReference>
<feature type="compositionally biased region" description="Polar residues" evidence="5">
    <location>
        <begin position="754"/>
        <end position="763"/>
    </location>
</feature>
<feature type="region of interest" description="Disordered" evidence="5">
    <location>
        <begin position="630"/>
        <end position="765"/>
    </location>
</feature>
<feature type="compositionally biased region" description="Basic and acidic residues" evidence="5">
    <location>
        <begin position="982"/>
        <end position="999"/>
    </location>
</feature>
<keyword evidence="4 6" id="KW-0472">Membrane</keyword>
<evidence type="ECO:0000313" key="8">
    <source>
        <dbReference type="EMBL" id="KAA8629548.1"/>
    </source>
</evidence>
<feature type="transmembrane region" description="Helical" evidence="6">
    <location>
        <begin position="407"/>
        <end position="426"/>
    </location>
</feature>
<proteinExistence type="predicted"/>